<sequence>MRDPSRSLAAPIRRQMKTARSTKFLRSLPAFQLKSELPPKISELLQRLHDREIEEDADKPG</sequence>
<dbReference type="EMBL" id="NWTC01000001">
    <property type="protein sequence ID" value="PDT50423.1"/>
    <property type="molecule type" value="Genomic_DNA"/>
</dbReference>
<proteinExistence type="predicted"/>
<evidence type="ECO:0000313" key="1">
    <source>
        <dbReference type="EMBL" id="PDT50423.1"/>
    </source>
</evidence>
<name>A0A2A6M6D7_RHIFR</name>
<evidence type="ECO:0008006" key="3">
    <source>
        <dbReference type="Google" id="ProtNLM"/>
    </source>
</evidence>
<protein>
    <recommendedName>
        <fullName evidence="3">Anti-sigma factor NepR domain-containing protein</fullName>
    </recommendedName>
</protein>
<organism evidence="1 2">
    <name type="scientific">Rhizobium fredii</name>
    <name type="common">Sinorhizobium fredii</name>
    <dbReference type="NCBI Taxonomy" id="380"/>
    <lineage>
        <taxon>Bacteria</taxon>
        <taxon>Pseudomonadati</taxon>
        <taxon>Pseudomonadota</taxon>
        <taxon>Alphaproteobacteria</taxon>
        <taxon>Hyphomicrobiales</taxon>
        <taxon>Rhizobiaceae</taxon>
        <taxon>Sinorhizobium/Ensifer group</taxon>
        <taxon>Sinorhizobium</taxon>
    </lineage>
</organism>
<accession>A0A2A6M6D7</accession>
<comment type="caution">
    <text evidence="1">The sequence shown here is derived from an EMBL/GenBank/DDBJ whole genome shotgun (WGS) entry which is preliminary data.</text>
</comment>
<gene>
    <name evidence="1" type="ORF">CO661_01985</name>
</gene>
<reference evidence="1 2" key="1">
    <citation type="submission" date="2017-09" db="EMBL/GenBank/DDBJ databases">
        <title>Comparative genomics of rhizobia isolated from Phaseolus vulgaris in China.</title>
        <authorList>
            <person name="Tong W."/>
        </authorList>
    </citation>
    <scope>NUCLEOTIDE SEQUENCE [LARGE SCALE GENOMIC DNA]</scope>
    <source>
        <strain evidence="1 2">PCH1</strain>
    </source>
</reference>
<dbReference type="Proteomes" id="UP000220353">
    <property type="component" value="Unassembled WGS sequence"/>
</dbReference>
<dbReference type="AlphaFoldDB" id="A0A2A6M6D7"/>
<evidence type="ECO:0000313" key="2">
    <source>
        <dbReference type="Proteomes" id="UP000220353"/>
    </source>
</evidence>